<sequence length="71" mass="8343">MNSEKRKRTDFTLEQKRAIIEAAKRESNQTKLAKDFTMKQDDLGNQTSNYKTSEHFVVEKAHEIVSSFHNR</sequence>
<dbReference type="Proteomes" id="UP000887574">
    <property type="component" value="Unplaced"/>
</dbReference>
<accession>A0A915CS78</accession>
<evidence type="ECO:0000313" key="2">
    <source>
        <dbReference type="WBParaSite" id="jg11662"/>
    </source>
</evidence>
<name>A0A915CS78_9BILA</name>
<dbReference type="WBParaSite" id="jg11662">
    <property type="protein sequence ID" value="jg11662"/>
    <property type="gene ID" value="jg11662"/>
</dbReference>
<proteinExistence type="predicted"/>
<keyword evidence="1" id="KW-1185">Reference proteome</keyword>
<organism evidence="1 2">
    <name type="scientific">Ditylenchus dipsaci</name>
    <dbReference type="NCBI Taxonomy" id="166011"/>
    <lineage>
        <taxon>Eukaryota</taxon>
        <taxon>Metazoa</taxon>
        <taxon>Ecdysozoa</taxon>
        <taxon>Nematoda</taxon>
        <taxon>Chromadorea</taxon>
        <taxon>Rhabditida</taxon>
        <taxon>Tylenchina</taxon>
        <taxon>Tylenchomorpha</taxon>
        <taxon>Sphaerularioidea</taxon>
        <taxon>Anguinidae</taxon>
        <taxon>Anguininae</taxon>
        <taxon>Ditylenchus</taxon>
    </lineage>
</organism>
<dbReference type="AlphaFoldDB" id="A0A915CS78"/>
<protein>
    <submittedName>
        <fullName evidence="2">Transposase</fullName>
    </submittedName>
</protein>
<dbReference type="Gene3D" id="1.10.10.60">
    <property type="entry name" value="Homeodomain-like"/>
    <property type="match status" value="1"/>
</dbReference>
<evidence type="ECO:0000313" key="1">
    <source>
        <dbReference type="Proteomes" id="UP000887574"/>
    </source>
</evidence>
<reference evidence="2" key="1">
    <citation type="submission" date="2022-11" db="UniProtKB">
        <authorList>
            <consortium name="WormBaseParasite"/>
        </authorList>
    </citation>
    <scope>IDENTIFICATION</scope>
</reference>